<comment type="caution">
    <text evidence="1">The sequence shown here is derived from an EMBL/GenBank/DDBJ whole genome shotgun (WGS) entry which is preliminary data.</text>
</comment>
<gene>
    <name evidence="1" type="ORF">CLIB1444_08S00188</name>
</gene>
<evidence type="ECO:0000313" key="1">
    <source>
        <dbReference type="EMBL" id="CAH6722026.1"/>
    </source>
</evidence>
<evidence type="ECO:0000313" key="2">
    <source>
        <dbReference type="Proteomes" id="UP001152531"/>
    </source>
</evidence>
<dbReference type="EMBL" id="CALSDN010000008">
    <property type="protein sequence ID" value="CAH6722026.1"/>
    <property type="molecule type" value="Genomic_DNA"/>
</dbReference>
<protein>
    <submittedName>
        <fullName evidence="1">Uncharacterized protein</fullName>
    </submittedName>
</protein>
<organism evidence="1 2">
    <name type="scientific">[Candida] jaroonii</name>
    <dbReference type="NCBI Taxonomy" id="467808"/>
    <lineage>
        <taxon>Eukaryota</taxon>
        <taxon>Fungi</taxon>
        <taxon>Dikarya</taxon>
        <taxon>Ascomycota</taxon>
        <taxon>Saccharomycotina</taxon>
        <taxon>Pichiomycetes</taxon>
        <taxon>Debaryomycetaceae</taxon>
        <taxon>Yamadazyma</taxon>
    </lineage>
</organism>
<keyword evidence="2" id="KW-1185">Reference proteome</keyword>
<proteinExistence type="predicted"/>
<reference evidence="1" key="1">
    <citation type="submission" date="2022-06" db="EMBL/GenBank/DDBJ databases">
        <authorList>
            <person name="Legras J.-L."/>
            <person name="Devillers H."/>
            <person name="Grondin C."/>
        </authorList>
    </citation>
    <scope>NUCLEOTIDE SEQUENCE</scope>
    <source>
        <strain evidence="1">CLIB 1444</strain>
    </source>
</reference>
<sequence length="232" mass="25723">MPKTFLGVVRVVTEFEKPPGDAANPESYDYPIKIKYIRGSSVEELVSNSNNYSDQFIQNILDKMQELINEGASAIITTCGFLAIIHPIIRLKFPGFPIGTSALLQVPVANNLVESGKRVGVITFDGDVLGEHHLKGVGADLSTPIVGVKKGCSFDQLVRRAIPFNYEANKNDIIEAGERLVRENKNIGGIVLECANMGPYRHDLQKHLNLPVWDIITLANFMFDVNQPRSFR</sequence>
<name>A0ACA9YAD1_9ASCO</name>
<dbReference type="Proteomes" id="UP001152531">
    <property type="component" value="Unassembled WGS sequence"/>
</dbReference>
<accession>A0ACA9YAD1</accession>